<dbReference type="EMBL" id="CP013235">
    <property type="protein sequence ID" value="AMP12252.1"/>
    <property type="molecule type" value="Genomic_DNA"/>
</dbReference>
<dbReference type="AlphaFoldDB" id="A0A127QRI3"/>
<name>A0A127QRI3_9BURK</name>
<proteinExistence type="predicted"/>
<evidence type="ECO:0000313" key="1">
    <source>
        <dbReference type="EMBL" id="AMP12252.1"/>
    </source>
</evidence>
<sequence>MIEELELLDGWDDGCSGGMAIVSVRVFIVSIGCCLRTSPQAPSPDGNADAPCDASCGNCNIAVRLQNCLLTLCQAIYVDSR</sequence>
<gene>
    <name evidence="1" type="ORF">CAter282_4597</name>
</gene>
<organism evidence="1 2">
    <name type="scientific">Collimonas arenae</name>
    <dbReference type="NCBI Taxonomy" id="279058"/>
    <lineage>
        <taxon>Bacteria</taxon>
        <taxon>Pseudomonadati</taxon>
        <taxon>Pseudomonadota</taxon>
        <taxon>Betaproteobacteria</taxon>
        <taxon>Burkholderiales</taxon>
        <taxon>Oxalobacteraceae</taxon>
        <taxon>Collimonas</taxon>
    </lineage>
</organism>
<reference evidence="1 2" key="1">
    <citation type="submission" date="2015-11" db="EMBL/GenBank/DDBJ databases">
        <title>Exploring the genomic traits of fungus-feeding bacterial genus Collimonas.</title>
        <authorList>
            <person name="Song C."/>
            <person name="Schmidt R."/>
            <person name="de Jager V."/>
            <person name="Krzyzanowska D."/>
            <person name="Jongedijk E."/>
            <person name="Cankar K."/>
            <person name="Beekwilder J."/>
            <person name="van Veen A."/>
            <person name="de Boer W."/>
            <person name="van Veen J.A."/>
            <person name="Garbeva P."/>
        </authorList>
    </citation>
    <scope>NUCLEOTIDE SEQUENCE [LARGE SCALE GENOMIC DNA]</scope>
    <source>
        <strain evidence="1 2">Ter282</strain>
    </source>
</reference>
<evidence type="ECO:0000313" key="2">
    <source>
        <dbReference type="Proteomes" id="UP000071778"/>
    </source>
</evidence>
<keyword evidence="2" id="KW-1185">Reference proteome</keyword>
<dbReference type="Proteomes" id="UP000071778">
    <property type="component" value="Chromosome"/>
</dbReference>
<accession>A0A127QRI3</accession>
<protein>
    <submittedName>
        <fullName evidence="1">Uncharacterized protein</fullName>
    </submittedName>
</protein>